<dbReference type="InterPro" id="IPR006129">
    <property type="entry name" value="AdhesinB"/>
</dbReference>
<evidence type="ECO:0000256" key="4">
    <source>
        <dbReference type="RuleBase" id="RU003512"/>
    </source>
</evidence>
<evidence type="ECO:0000256" key="5">
    <source>
        <dbReference type="SAM" id="MobiDB-lite"/>
    </source>
</evidence>
<dbReference type="Gene3D" id="3.40.50.1980">
    <property type="entry name" value="Nitrogenase molybdenum iron protein domain"/>
    <property type="match status" value="2"/>
</dbReference>
<feature type="compositionally biased region" description="Acidic residues" evidence="5">
    <location>
        <begin position="130"/>
        <end position="140"/>
    </location>
</feature>
<dbReference type="InterPro" id="IPR006127">
    <property type="entry name" value="ZnuA-like"/>
</dbReference>
<feature type="signal peptide" evidence="6">
    <location>
        <begin position="1"/>
        <end position="24"/>
    </location>
</feature>
<protein>
    <submittedName>
        <fullName evidence="7">ABC transporter substrate-binding protein</fullName>
    </submittedName>
</protein>
<evidence type="ECO:0000256" key="6">
    <source>
        <dbReference type="SAM" id="SignalP"/>
    </source>
</evidence>
<dbReference type="OrthoDB" id="9810636at2"/>
<dbReference type="SUPFAM" id="SSF53807">
    <property type="entry name" value="Helical backbone' metal receptor"/>
    <property type="match status" value="1"/>
</dbReference>
<keyword evidence="2 4" id="KW-0813">Transport</keyword>
<dbReference type="Proteomes" id="UP000310636">
    <property type="component" value="Unassembled WGS sequence"/>
</dbReference>
<gene>
    <name evidence="7" type="ORF">E6C55_20730</name>
</gene>
<keyword evidence="3 6" id="KW-0732">Signal</keyword>
<proteinExistence type="inferred from homology"/>
<reference evidence="7 8" key="1">
    <citation type="submission" date="2019-04" db="EMBL/GenBank/DDBJ databases">
        <title>Cohnella sp. nov. isolated from preserved vegetables.</title>
        <authorList>
            <person name="Lin S.-Y."/>
            <person name="Hung M.-H."/>
            <person name="Young C.-C."/>
        </authorList>
    </citation>
    <scope>NUCLEOTIDE SEQUENCE [LARGE SCALE GENOMIC DNA]</scope>
    <source>
        <strain evidence="7 8">CC-MHH1044</strain>
    </source>
</reference>
<sequence>MKLRTGRRAAAALALLLATFTALSGCGEQKSTFVEGKVNVVTTFYPLYYLATEIGGDDANVVNLIPTGVEPHDWTPKSKDLQTASKAQLFIYNGAGLEGWAEDFLHGTGSNGGLKIVEASEGIALLSGNPEEEEDGDGDGEEHKHEEGDGHHHDADVDPHTWVSPKSALIMADNILQAFIQADPANEAAYEARYDDLQARLAELDRQFTQQLGAVPNKDIVVTHQAFGYMARDYGLNQVAIMGLSPEAEPRSQDLLDVAAFVKKNNVRTIFFEELVSNQLAKTISGETGAGIDVLSPIEGLTSKQEKDGETYITLMERNLQNLVKALQ</sequence>
<keyword evidence="8" id="KW-1185">Reference proteome</keyword>
<dbReference type="Pfam" id="PF01297">
    <property type="entry name" value="ZnuA"/>
    <property type="match status" value="1"/>
</dbReference>
<dbReference type="PANTHER" id="PTHR42953:SF3">
    <property type="entry name" value="HIGH-AFFINITY ZINC UPTAKE SYSTEM PROTEIN ZNUA"/>
    <property type="match status" value="1"/>
</dbReference>
<evidence type="ECO:0000256" key="3">
    <source>
        <dbReference type="ARBA" id="ARBA00022729"/>
    </source>
</evidence>
<dbReference type="AlphaFoldDB" id="A0A4S4BMA5"/>
<evidence type="ECO:0000256" key="1">
    <source>
        <dbReference type="ARBA" id="ARBA00011028"/>
    </source>
</evidence>
<comment type="similarity">
    <text evidence="1 4">Belongs to the bacterial solute-binding protein 9 family.</text>
</comment>
<dbReference type="InterPro" id="IPR050492">
    <property type="entry name" value="Bact_metal-bind_prot9"/>
</dbReference>
<evidence type="ECO:0000313" key="7">
    <source>
        <dbReference type="EMBL" id="THF75928.1"/>
    </source>
</evidence>
<dbReference type="RefSeq" id="WP_136371732.1">
    <property type="nucleotide sequence ID" value="NZ_SSOB01000028.1"/>
</dbReference>
<comment type="caution">
    <text evidence="7">The sequence shown here is derived from an EMBL/GenBank/DDBJ whole genome shotgun (WGS) entry which is preliminary data.</text>
</comment>
<dbReference type="PRINTS" id="PR00691">
    <property type="entry name" value="ADHESINB"/>
</dbReference>
<dbReference type="CDD" id="cd01017">
    <property type="entry name" value="AdcA"/>
    <property type="match status" value="1"/>
</dbReference>
<dbReference type="GO" id="GO:0030001">
    <property type="term" value="P:metal ion transport"/>
    <property type="evidence" value="ECO:0007669"/>
    <property type="project" value="InterPro"/>
</dbReference>
<dbReference type="EMBL" id="SSOB01000028">
    <property type="protein sequence ID" value="THF75928.1"/>
    <property type="molecule type" value="Genomic_DNA"/>
</dbReference>
<organism evidence="7 8">
    <name type="scientific">Cohnella fermenti</name>
    <dbReference type="NCBI Taxonomy" id="2565925"/>
    <lineage>
        <taxon>Bacteria</taxon>
        <taxon>Bacillati</taxon>
        <taxon>Bacillota</taxon>
        <taxon>Bacilli</taxon>
        <taxon>Bacillales</taxon>
        <taxon>Paenibacillaceae</taxon>
        <taxon>Cohnella</taxon>
    </lineage>
</organism>
<feature type="region of interest" description="Disordered" evidence="5">
    <location>
        <begin position="127"/>
        <end position="161"/>
    </location>
</feature>
<evidence type="ECO:0000313" key="8">
    <source>
        <dbReference type="Proteomes" id="UP000310636"/>
    </source>
</evidence>
<dbReference type="InterPro" id="IPR006128">
    <property type="entry name" value="Lipoprotein_PsaA-like"/>
</dbReference>
<feature type="compositionally biased region" description="Basic and acidic residues" evidence="5">
    <location>
        <begin position="141"/>
        <end position="159"/>
    </location>
</feature>
<feature type="chain" id="PRO_5020651566" evidence="6">
    <location>
        <begin position="25"/>
        <end position="328"/>
    </location>
</feature>
<name>A0A4S4BMA5_9BACL</name>
<dbReference type="GO" id="GO:0046872">
    <property type="term" value="F:metal ion binding"/>
    <property type="evidence" value="ECO:0007669"/>
    <property type="project" value="InterPro"/>
</dbReference>
<dbReference type="PROSITE" id="PS51257">
    <property type="entry name" value="PROKAR_LIPOPROTEIN"/>
    <property type="match status" value="1"/>
</dbReference>
<dbReference type="PRINTS" id="PR00690">
    <property type="entry name" value="ADHESNFAMILY"/>
</dbReference>
<accession>A0A4S4BMA5</accession>
<dbReference type="GO" id="GO:0007155">
    <property type="term" value="P:cell adhesion"/>
    <property type="evidence" value="ECO:0007669"/>
    <property type="project" value="InterPro"/>
</dbReference>
<evidence type="ECO:0000256" key="2">
    <source>
        <dbReference type="ARBA" id="ARBA00022448"/>
    </source>
</evidence>
<dbReference type="PANTHER" id="PTHR42953">
    <property type="entry name" value="HIGH-AFFINITY ZINC UPTAKE SYSTEM PROTEIN ZNUA-RELATED"/>
    <property type="match status" value="1"/>
</dbReference>